<dbReference type="PROSITE" id="PS00211">
    <property type="entry name" value="ABC_TRANSPORTER_1"/>
    <property type="match status" value="1"/>
</dbReference>
<dbReference type="RefSeq" id="WP_270453077.1">
    <property type="nucleotide sequence ID" value="NZ_JADPIE010000002.1"/>
</dbReference>
<dbReference type="InterPro" id="IPR005670">
    <property type="entry name" value="PstB-like"/>
</dbReference>
<evidence type="ECO:0000256" key="2">
    <source>
        <dbReference type="ARBA" id="ARBA00022741"/>
    </source>
</evidence>
<dbReference type="PANTHER" id="PTHR42781:SF9">
    <property type="entry name" value="AMINO ACID ABC TRANSPORTER, ATP-BINDING PROTEIN-RELATED"/>
    <property type="match status" value="1"/>
</dbReference>
<dbReference type="GO" id="GO:0016887">
    <property type="term" value="F:ATP hydrolysis activity"/>
    <property type="evidence" value="ECO:0007669"/>
    <property type="project" value="InterPro"/>
</dbReference>
<dbReference type="InterPro" id="IPR017871">
    <property type="entry name" value="ABC_transporter-like_CS"/>
</dbReference>
<dbReference type="PROSITE" id="PS50893">
    <property type="entry name" value="ABC_TRANSPORTER_2"/>
    <property type="match status" value="1"/>
</dbReference>
<organism evidence="5 6">
    <name type="scientific">Halonatronomonas betaini</name>
    <dbReference type="NCBI Taxonomy" id="2778430"/>
    <lineage>
        <taxon>Bacteria</taxon>
        <taxon>Bacillati</taxon>
        <taxon>Bacillota</taxon>
        <taxon>Clostridia</taxon>
        <taxon>Halanaerobiales</taxon>
        <taxon>Halarsenatibacteraceae</taxon>
        <taxon>Halonatronomonas</taxon>
    </lineage>
</organism>
<evidence type="ECO:0000313" key="5">
    <source>
        <dbReference type="EMBL" id="MBF8436271.1"/>
    </source>
</evidence>
<keyword evidence="2" id="KW-0547">Nucleotide-binding</keyword>
<dbReference type="SMART" id="SM00382">
    <property type="entry name" value="AAA"/>
    <property type="match status" value="1"/>
</dbReference>
<accession>A0A931F753</accession>
<dbReference type="EMBL" id="JADPIE010000002">
    <property type="protein sequence ID" value="MBF8436271.1"/>
    <property type="molecule type" value="Genomic_DNA"/>
</dbReference>
<dbReference type="InterPro" id="IPR003593">
    <property type="entry name" value="AAA+_ATPase"/>
</dbReference>
<dbReference type="AlphaFoldDB" id="A0A931F753"/>
<dbReference type="GO" id="GO:0016020">
    <property type="term" value="C:membrane"/>
    <property type="evidence" value="ECO:0007669"/>
    <property type="project" value="InterPro"/>
</dbReference>
<gene>
    <name evidence="5" type="ORF">I0Q91_04200</name>
</gene>
<sequence length="245" mass="28000">MSITYRLENISKIYDEKQILNIRELEFKTGEIFGLVGPSGAGKSTLLRLLNFLEKPSSGRIKYNGNGYLDGTLPDLSQRRSITTVLQRSALLQQSVWKNVIFPLKIRGIKITESKTLEIEELLKYLGLHELKDQRADKLSGGEAQRVAMARAVVFEPDVLLLDEPTSNLDPSNISIIEKMIERYIKKPDKTIIMITHNIMQAKRLADRIGLIYEGEMIEVAKKDKFFNDPERNLTEKFLNGELIY</sequence>
<name>A0A931F753_9FIRM</name>
<protein>
    <submittedName>
        <fullName evidence="5">Phosphate ABC transporter ATP-binding protein</fullName>
    </submittedName>
</protein>
<evidence type="ECO:0000259" key="4">
    <source>
        <dbReference type="PROSITE" id="PS50893"/>
    </source>
</evidence>
<keyword evidence="3 5" id="KW-0067">ATP-binding</keyword>
<dbReference type="Proteomes" id="UP000621436">
    <property type="component" value="Unassembled WGS sequence"/>
</dbReference>
<feature type="domain" description="ABC transporter" evidence="4">
    <location>
        <begin position="5"/>
        <end position="239"/>
    </location>
</feature>
<reference evidence="5" key="1">
    <citation type="submission" date="2020-11" db="EMBL/GenBank/DDBJ databases">
        <title>Halonatronomonas betainensis gen. nov., sp. nov. a novel haloalkaliphilic representative of the family Halanaerobiacae capable of betaine degradation.</title>
        <authorList>
            <person name="Boltyanskaya Y."/>
            <person name="Kevbrin V."/>
            <person name="Detkova E."/>
            <person name="Grouzdev D.S."/>
            <person name="Koziaeva V."/>
            <person name="Zhilina T."/>
        </authorList>
    </citation>
    <scope>NUCLEOTIDE SEQUENCE</scope>
    <source>
        <strain evidence="5">Z-7014</strain>
    </source>
</reference>
<proteinExistence type="predicted"/>
<dbReference type="SUPFAM" id="SSF52540">
    <property type="entry name" value="P-loop containing nucleoside triphosphate hydrolases"/>
    <property type="match status" value="1"/>
</dbReference>
<dbReference type="InterPro" id="IPR003439">
    <property type="entry name" value="ABC_transporter-like_ATP-bd"/>
</dbReference>
<evidence type="ECO:0000256" key="3">
    <source>
        <dbReference type="ARBA" id="ARBA00022840"/>
    </source>
</evidence>
<dbReference type="GO" id="GO:0035435">
    <property type="term" value="P:phosphate ion transmembrane transport"/>
    <property type="evidence" value="ECO:0007669"/>
    <property type="project" value="InterPro"/>
</dbReference>
<evidence type="ECO:0000256" key="1">
    <source>
        <dbReference type="ARBA" id="ARBA00022448"/>
    </source>
</evidence>
<keyword evidence="6" id="KW-1185">Reference proteome</keyword>
<dbReference type="Gene3D" id="3.40.50.300">
    <property type="entry name" value="P-loop containing nucleotide triphosphate hydrolases"/>
    <property type="match status" value="1"/>
</dbReference>
<keyword evidence="1" id="KW-0813">Transport</keyword>
<dbReference type="InterPro" id="IPR050093">
    <property type="entry name" value="ABC_SmlMolc_Importer"/>
</dbReference>
<comment type="caution">
    <text evidence="5">The sequence shown here is derived from an EMBL/GenBank/DDBJ whole genome shotgun (WGS) entry which is preliminary data.</text>
</comment>
<dbReference type="CDD" id="cd03260">
    <property type="entry name" value="ABC_PstB_phosphate_transporter"/>
    <property type="match status" value="1"/>
</dbReference>
<dbReference type="InterPro" id="IPR027417">
    <property type="entry name" value="P-loop_NTPase"/>
</dbReference>
<dbReference type="GO" id="GO:0005524">
    <property type="term" value="F:ATP binding"/>
    <property type="evidence" value="ECO:0007669"/>
    <property type="project" value="UniProtKB-KW"/>
</dbReference>
<dbReference type="PANTHER" id="PTHR42781">
    <property type="entry name" value="SPERMIDINE/PUTRESCINE IMPORT ATP-BINDING PROTEIN POTA"/>
    <property type="match status" value="1"/>
</dbReference>
<dbReference type="Pfam" id="PF00005">
    <property type="entry name" value="ABC_tran"/>
    <property type="match status" value="1"/>
</dbReference>
<evidence type="ECO:0000313" key="6">
    <source>
        <dbReference type="Proteomes" id="UP000621436"/>
    </source>
</evidence>
<dbReference type="GO" id="GO:0005315">
    <property type="term" value="F:phosphate transmembrane transporter activity"/>
    <property type="evidence" value="ECO:0007669"/>
    <property type="project" value="InterPro"/>
</dbReference>